<proteinExistence type="predicted"/>
<dbReference type="AlphaFoldDB" id="A0A4S3PQY1"/>
<evidence type="ECO:0000313" key="2">
    <source>
        <dbReference type="EMBL" id="THE12029.1"/>
    </source>
</evidence>
<evidence type="ECO:0000313" key="3">
    <source>
        <dbReference type="Proteomes" id="UP000306477"/>
    </source>
</evidence>
<accession>A0A4S3PQY1</accession>
<feature type="signal peptide" evidence="1">
    <location>
        <begin position="1"/>
        <end position="23"/>
    </location>
</feature>
<keyword evidence="1" id="KW-0732">Signal</keyword>
<feature type="chain" id="PRO_5038989923" evidence="1">
    <location>
        <begin position="24"/>
        <end position="150"/>
    </location>
</feature>
<reference evidence="2 3" key="1">
    <citation type="journal article" date="2019" name="Indoor Air">
        <title>Impacts of indoor surface finishes on bacterial viability.</title>
        <authorList>
            <person name="Hu J."/>
            <person name="Maamar S.B."/>
            <person name="Glawe A.J."/>
            <person name="Gottel N."/>
            <person name="Gilbert J.A."/>
            <person name="Hartmann E.M."/>
        </authorList>
    </citation>
    <scope>NUCLEOTIDE SEQUENCE [LARGE SCALE GENOMIC DNA]</scope>
    <source>
        <strain evidence="2 3">AF060A6</strain>
    </source>
</reference>
<gene>
    <name evidence="2" type="ORF">E1I69_12755</name>
</gene>
<keyword evidence="3" id="KW-1185">Reference proteome</keyword>
<organism evidence="2 3">
    <name type="scientific">Bacillus timonensis</name>
    <dbReference type="NCBI Taxonomy" id="1033734"/>
    <lineage>
        <taxon>Bacteria</taxon>
        <taxon>Bacillati</taxon>
        <taxon>Bacillota</taxon>
        <taxon>Bacilli</taxon>
        <taxon>Bacillales</taxon>
        <taxon>Bacillaceae</taxon>
        <taxon>Bacillus</taxon>
    </lineage>
</organism>
<protein>
    <submittedName>
        <fullName evidence="2">Uncharacterized protein</fullName>
    </submittedName>
</protein>
<dbReference type="EMBL" id="SLUB01000021">
    <property type="protein sequence ID" value="THE12029.1"/>
    <property type="molecule type" value="Genomic_DNA"/>
</dbReference>
<sequence length="150" mass="17087">MKYIVVAIISVLAVVCSSFSTSAASIKELPVTQTSGHWKVTLGKAETDQVKEEKDVFNLYSIDIKNVGEKVYDLTFEVYRDEPNSKTMLGLSYVSSSDQDFYHHTNQPVSIEAKQIEVIVTWIEKPYEQLTDGKKVVGQKYKESFIFYQE</sequence>
<dbReference type="OrthoDB" id="337762at2"/>
<comment type="caution">
    <text evidence="2">The sequence shown here is derived from an EMBL/GenBank/DDBJ whole genome shotgun (WGS) entry which is preliminary data.</text>
</comment>
<dbReference type="Proteomes" id="UP000306477">
    <property type="component" value="Unassembled WGS sequence"/>
</dbReference>
<evidence type="ECO:0000256" key="1">
    <source>
        <dbReference type="SAM" id="SignalP"/>
    </source>
</evidence>
<name>A0A4S3PQY1_9BACI</name>
<dbReference type="RefSeq" id="WP_136379980.1">
    <property type="nucleotide sequence ID" value="NZ_SLUB01000021.1"/>
</dbReference>